<dbReference type="InterPro" id="IPR007710">
    <property type="entry name" value="Nucleoside_deoxyribTrfase"/>
</dbReference>
<evidence type="ECO:0000313" key="1">
    <source>
        <dbReference type="EMBL" id="MBE1208598.1"/>
    </source>
</evidence>
<keyword evidence="2" id="KW-1185">Reference proteome</keyword>
<dbReference type="RefSeq" id="WP_192569163.1">
    <property type="nucleotide sequence ID" value="NZ_JACZEP010000028.1"/>
</dbReference>
<dbReference type="Pfam" id="PF05014">
    <property type="entry name" value="Nuc_deoxyrib_tr"/>
    <property type="match status" value="1"/>
</dbReference>
<dbReference type="PANTHER" id="PTHR15364">
    <property type="entry name" value="2'-DEOXYNUCLEOSIDE 5'-PHOSPHATE N-HYDROLASE 1"/>
    <property type="match status" value="1"/>
</dbReference>
<dbReference type="InterPro" id="IPR051239">
    <property type="entry name" value="2'-dNMP_N-hydrolase"/>
</dbReference>
<dbReference type="EMBL" id="JACZEP010000028">
    <property type="protein sequence ID" value="MBE1208598.1"/>
    <property type="molecule type" value="Genomic_DNA"/>
</dbReference>
<dbReference type="SUPFAM" id="SSF52309">
    <property type="entry name" value="N-(deoxy)ribosyltransferase-like"/>
    <property type="match status" value="1"/>
</dbReference>
<proteinExistence type="predicted"/>
<evidence type="ECO:0000313" key="2">
    <source>
        <dbReference type="Proteomes" id="UP000598227"/>
    </source>
</evidence>
<gene>
    <name evidence="1" type="ORF">IHE39_30375</name>
</gene>
<organism evidence="1 2">
    <name type="scientific">Aminobacter carboxidus</name>
    <dbReference type="NCBI Taxonomy" id="376165"/>
    <lineage>
        <taxon>Bacteria</taxon>
        <taxon>Pseudomonadati</taxon>
        <taxon>Pseudomonadota</taxon>
        <taxon>Alphaproteobacteria</taxon>
        <taxon>Hyphomicrobiales</taxon>
        <taxon>Phyllobacteriaceae</taxon>
        <taxon>Aminobacter</taxon>
    </lineage>
</organism>
<dbReference type="Proteomes" id="UP000598227">
    <property type="component" value="Unassembled WGS sequence"/>
</dbReference>
<sequence>MKVYLAGPEVFLPNAREVLDRKIALTRRYGFTPISPGDLEVPATDTKRSKGVAISSINERLMMSSDMIIANLTPFRGVAADVGTAFELGFMCARGCPAYAFSNTSSSHFDRVARSYDGHVYTDAQNRPRGPDGLAVEDFDMVDNLMLDGGIEARGGAIITREVEAAELFLDHQAFEECLNIAATRFLR</sequence>
<reference evidence="1 2" key="1">
    <citation type="submission" date="2020-09" db="EMBL/GenBank/DDBJ databases">
        <title>Draft Genome Sequence of Aminobacter carboxidus type strain DSM 1086, a soil Gram-negative carboxydobacterium.</title>
        <authorList>
            <person name="Turrini P."/>
            <person name="Tescari M."/>
            <person name="Artuso I."/>
            <person name="Lugli G.A."/>
            <person name="Frangipani E."/>
            <person name="Ventura M."/>
            <person name="Visca P."/>
        </authorList>
    </citation>
    <scope>NUCLEOTIDE SEQUENCE [LARGE SCALE GENOMIC DNA]</scope>
    <source>
        <strain evidence="1 2">DSM 1086</strain>
    </source>
</reference>
<accession>A0ABR9GYG5</accession>
<dbReference type="Gene3D" id="3.40.50.450">
    <property type="match status" value="1"/>
</dbReference>
<protein>
    <submittedName>
        <fullName evidence="1">Nucleoside 2-deoxyribosyltransferase</fullName>
    </submittedName>
</protein>
<comment type="caution">
    <text evidence="1">The sequence shown here is derived from an EMBL/GenBank/DDBJ whole genome shotgun (WGS) entry which is preliminary data.</text>
</comment>
<name>A0ABR9GYG5_9HYPH</name>
<dbReference type="PANTHER" id="PTHR15364:SF0">
    <property type="entry name" value="2'-DEOXYNUCLEOSIDE 5'-PHOSPHATE N-HYDROLASE 1"/>
    <property type="match status" value="1"/>
</dbReference>